<dbReference type="RefSeq" id="WP_118199337.1">
    <property type="nucleotide sequence ID" value="NZ_QRHO01000018.1"/>
</dbReference>
<evidence type="ECO:0000313" key="2">
    <source>
        <dbReference type="Proteomes" id="UP000284579"/>
    </source>
</evidence>
<dbReference type="Proteomes" id="UP000284579">
    <property type="component" value="Unassembled WGS sequence"/>
</dbReference>
<dbReference type="AlphaFoldDB" id="A0A414QMP9"/>
<organism evidence="1 2">
    <name type="scientific">Coprococcus comes</name>
    <dbReference type="NCBI Taxonomy" id="410072"/>
    <lineage>
        <taxon>Bacteria</taxon>
        <taxon>Bacillati</taxon>
        <taxon>Bacillota</taxon>
        <taxon>Clostridia</taxon>
        <taxon>Lachnospirales</taxon>
        <taxon>Lachnospiraceae</taxon>
        <taxon>Coprococcus</taxon>
    </lineage>
</organism>
<accession>A0A414QMP9</accession>
<reference evidence="1 2" key="1">
    <citation type="submission" date="2018-08" db="EMBL/GenBank/DDBJ databases">
        <title>A genome reference for cultivated species of the human gut microbiota.</title>
        <authorList>
            <person name="Zou Y."/>
            <person name="Xue W."/>
            <person name="Luo G."/>
        </authorList>
    </citation>
    <scope>NUCLEOTIDE SEQUENCE [LARGE SCALE GENOMIC DNA]</scope>
    <source>
        <strain evidence="1 2">AM23-3</strain>
    </source>
</reference>
<comment type="caution">
    <text evidence="1">The sequence shown here is derived from an EMBL/GenBank/DDBJ whole genome shotgun (WGS) entry which is preliminary data.</text>
</comment>
<sequence length="88" mass="10310">MAKLNGIARKLQKAILQKGLVIRMGTSQFYSVEQKRLITVYILSTRIMERKKNGEWKDMDLEILRTASLLEIVNCLNDIWKEMKGRKI</sequence>
<evidence type="ECO:0000313" key="1">
    <source>
        <dbReference type="EMBL" id="RHF82042.1"/>
    </source>
</evidence>
<gene>
    <name evidence="1" type="ORF">DW656_12220</name>
</gene>
<dbReference type="EMBL" id="QRHO01000018">
    <property type="protein sequence ID" value="RHF82042.1"/>
    <property type="molecule type" value="Genomic_DNA"/>
</dbReference>
<proteinExistence type="predicted"/>
<protein>
    <submittedName>
        <fullName evidence="1">Uncharacterized protein</fullName>
    </submittedName>
</protein>
<name>A0A414QMP9_9FIRM</name>